<keyword evidence="3" id="KW-1185">Reference proteome</keyword>
<keyword evidence="1" id="KW-1133">Transmembrane helix</keyword>
<evidence type="ECO:0000256" key="1">
    <source>
        <dbReference type="SAM" id="Phobius"/>
    </source>
</evidence>
<dbReference type="AlphaFoldDB" id="A0A0K9P8S5"/>
<name>A0A0K9P8S5_ZOSMR</name>
<sequence length="212" mass="24099">KAFLDQNLDNTKKNDVSQLVCNFYHDTNRVVEICTELVSFLENILLLLNELSESSTKKVEQENRNTASSSQQISLRELESLVAQWKEAMARTLEGVLKIRKTIKKEKWRKISKAIHTTLVIVILIVPVIVAAIAAPPVIIIVGPLATITVYSMGQLLEEENFKFISKLLRKFSKKLFGKEKMTVDMEKMKSSLSVEEISNCVKSPDWIYKAN</sequence>
<gene>
    <name evidence="2" type="ORF">ZOSMA_3595G00010</name>
</gene>
<keyword evidence="1" id="KW-0472">Membrane</keyword>
<keyword evidence="1" id="KW-0812">Transmembrane</keyword>
<evidence type="ECO:0000313" key="2">
    <source>
        <dbReference type="EMBL" id="KMZ64632.1"/>
    </source>
</evidence>
<organism evidence="2 3">
    <name type="scientific">Zostera marina</name>
    <name type="common">Eelgrass</name>
    <dbReference type="NCBI Taxonomy" id="29655"/>
    <lineage>
        <taxon>Eukaryota</taxon>
        <taxon>Viridiplantae</taxon>
        <taxon>Streptophyta</taxon>
        <taxon>Embryophyta</taxon>
        <taxon>Tracheophyta</taxon>
        <taxon>Spermatophyta</taxon>
        <taxon>Magnoliopsida</taxon>
        <taxon>Liliopsida</taxon>
        <taxon>Zosteraceae</taxon>
        <taxon>Zostera</taxon>
    </lineage>
</organism>
<accession>A0A0K9P8S5</accession>
<feature type="transmembrane region" description="Helical" evidence="1">
    <location>
        <begin position="114"/>
        <end position="133"/>
    </location>
</feature>
<dbReference type="EMBL" id="LFYR01001122">
    <property type="protein sequence ID" value="KMZ64632.1"/>
    <property type="molecule type" value="Genomic_DNA"/>
</dbReference>
<reference evidence="3" key="1">
    <citation type="journal article" date="2016" name="Nature">
        <title>The genome of the seagrass Zostera marina reveals angiosperm adaptation to the sea.</title>
        <authorList>
            <person name="Olsen J.L."/>
            <person name="Rouze P."/>
            <person name="Verhelst B."/>
            <person name="Lin Y.-C."/>
            <person name="Bayer T."/>
            <person name="Collen J."/>
            <person name="Dattolo E."/>
            <person name="De Paoli E."/>
            <person name="Dittami S."/>
            <person name="Maumus F."/>
            <person name="Michel G."/>
            <person name="Kersting A."/>
            <person name="Lauritano C."/>
            <person name="Lohaus R."/>
            <person name="Toepel M."/>
            <person name="Tonon T."/>
            <person name="Vanneste K."/>
            <person name="Amirebrahimi M."/>
            <person name="Brakel J."/>
            <person name="Bostroem C."/>
            <person name="Chovatia M."/>
            <person name="Grimwood J."/>
            <person name="Jenkins J.W."/>
            <person name="Jueterbock A."/>
            <person name="Mraz A."/>
            <person name="Stam W.T."/>
            <person name="Tice H."/>
            <person name="Bornberg-Bauer E."/>
            <person name="Green P.J."/>
            <person name="Pearson G.A."/>
            <person name="Procaccini G."/>
            <person name="Duarte C.M."/>
            <person name="Schmutz J."/>
            <person name="Reusch T.B.H."/>
            <person name="Van de Peer Y."/>
        </authorList>
    </citation>
    <scope>NUCLEOTIDE SEQUENCE [LARGE SCALE GENOMIC DNA]</scope>
    <source>
        <strain evidence="3">cv. Finnish</strain>
    </source>
</reference>
<protein>
    <submittedName>
        <fullName evidence="2">Uncharacterized protein</fullName>
    </submittedName>
</protein>
<proteinExistence type="predicted"/>
<dbReference type="Proteomes" id="UP000036987">
    <property type="component" value="Unassembled WGS sequence"/>
</dbReference>
<feature type="non-terminal residue" evidence="2">
    <location>
        <position position="1"/>
    </location>
</feature>
<comment type="caution">
    <text evidence="2">The sequence shown here is derived from an EMBL/GenBank/DDBJ whole genome shotgun (WGS) entry which is preliminary data.</text>
</comment>
<evidence type="ECO:0000313" key="3">
    <source>
        <dbReference type="Proteomes" id="UP000036987"/>
    </source>
</evidence>